<dbReference type="RefSeq" id="WP_239087742.1">
    <property type="nucleotide sequence ID" value="NZ_BOMK01000059.1"/>
</dbReference>
<dbReference type="EMBL" id="JACHNH010000001">
    <property type="protein sequence ID" value="MBB4763098.1"/>
    <property type="molecule type" value="Genomic_DNA"/>
</dbReference>
<evidence type="ECO:0000313" key="2">
    <source>
        <dbReference type="Proteomes" id="UP000578112"/>
    </source>
</evidence>
<keyword evidence="2" id="KW-1185">Reference proteome</keyword>
<dbReference type="Proteomes" id="UP000578112">
    <property type="component" value="Unassembled WGS sequence"/>
</dbReference>
<organism evidence="1 2">
    <name type="scientific">Actinoplanes digitatis</name>
    <dbReference type="NCBI Taxonomy" id="1868"/>
    <lineage>
        <taxon>Bacteria</taxon>
        <taxon>Bacillati</taxon>
        <taxon>Actinomycetota</taxon>
        <taxon>Actinomycetes</taxon>
        <taxon>Micromonosporales</taxon>
        <taxon>Micromonosporaceae</taxon>
        <taxon>Actinoplanes</taxon>
    </lineage>
</organism>
<sequence>MKKFPTLEESRAHSACIWSTFVFRVFYARTRIESYSAEVTNLPLTVVQDSDAAPQLKIIKQLCTGGSCPTVYLTDRDTYVVQGYTVPAETAGLDVPAGEQLVEIPAALLAEALKAVG</sequence>
<evidence type="ECO:0000313" key="1">
    <source>
        <dbReference type="EMBL" id="MBB4763098.1"/>
    </source>
</evidence>
<protein>
    <submittedName>
        <fullName evidence="1">Uncharacterized protein</fullName>
    </submittedName>
</protein>
<reference evidence="1 2" key="1">
    <citation type="submission" date="2020-08" db="EMBL/GenBank/DDBJ databases">
        <title>Sequencing the genomes of 1000 actinobacteria strains.</title>
        <authorList>
            <person name="Klenk H.-P."/>
        </authorList>
    </citation>
    <scope>NUCLEOTIDE SEQUENCE [LARGE SCALE GENOMIC DNA]</scope>
    <source>
        <strain evidence="1 2">DSM 43149</strain>
    </source>
</reference>
<proteinExistence type="predicted"/>
<name>A0A7W7HYP3_9ACTN</name>
<gene>
    <name evidence="1" type="ORF">BJ971_003654</name>
</gene>
<accession>A0A7W7HYP3</accession>
<dbReference type="AlphaFoldDB" id="A0A7W7HYP3"/>
<comment type="caution">
    <text evidence="1">The sequence shown here is derived from an EMBL/GenBank/DDBJ whole genome shotgun (WGS) entry which is preliminary data.</text>
</comment>